<keyword evidence="2" id="KW-0805">Transcription regulation</keyword>
<feature type="domain" description="RNA polymerase sigma-70 region 2" evidence="6">
    <location>
        <begin position="79"/>
        <end position="145"/>
    </location>
</feature>
<keyword evidence="9" id="KW-1185">Reference proteome</keyword>
<dbReference type="InterPro" id="IPR036388">
    <property type="entry name" value="WH-like_DNA-bd_sf"/>
</dbReference>
<sequence length="231" mass="25570">MQVSPPPSQRNGDSPLTGYSDTHSIPATRAACAAPGSPGRAARAAENARGNEDRQLSELAQRLGECAAGDTSALRRLLDSEGPRLLGIARRMLRRQDLAEDAVQECILTIWRKARQYDPARGSAQGWVTTILRNQCLTMLRKESWEIATDADSLDRRQDETIVMDAYNRLDINSDLRRCLDRLDAPKRVAILQAYVLGYTHGEISGRLQAPLGSVKSWVRRGLSSLRECLS</sequence>
<dbReference type="Gene3D" id="1.10.1740.10">
    <property type="match status" value="1"/>
</dbReference>
<dbReference type="Pfam" id="PF04542">
    <property type="entry name" value="Sigma70_r2"/>
    <property type="match status" value="1"/>
</dbReference>
<feature type="region of interest" description="Disordered" evidence="5">
    <location>
        <begin position="1"/>
        <end position="51"/>
    </location>
</feature>
<dbReference type="Pfam" id="PF08281">
    <property type="entry name" value="Sigma70_r4_2"/>
    <property type="match status" value="1"/>
</dbReference>
<evidence type="ECO:0000313" key="9">
    <source>
        <dbReference type="Proteomes" id="UP000068382"/>
    </source>
</evidence>
<dbReference type="InterPro" id="IPR013324">
    <property type="entry name" value="RNA_pol_sigma_r3/r4-like"/>
</dbReference>
<comment type="caution">
    <text evidence="8">The sequence shown here is derived from an EMBL/GenBank/DDBJ whole genome shotgun (WGS) entry which is preliminary data.</text>
</comment>
<evidence type="ECO:0000256" key="2">
    <source>
        <dbReference type="ARBA" id="ARBA00023015"/>
    </source>
</evidence>
<organism evidence="8 9">
    <name type="scientific">Tritonibacter horizontis</name>
    <dbReference type="NCBI Taxonomy" id="1768241"/>
    <lineage>
        <taxon>Bacteria</taxon>
        <taxon>Pseudomonadati</taxon>
        <taxon>Pseudomonadota</taxon>
        <taxon>Alphaproteobacteria</taxon>
        <taxon>Rhodobacterales</taxon>
        <taxon>Paracoccaceae</taxon>
        <taxon>Tritonibacter</taxon>
    </lineage>
</organism>
<reference evidence="8 9" key="1">
    <citation type="submission" date="2015-12" db="EMBL/GenBank/DDBJ databases">
        <title>Genome sequence of the marine Rhodobacteraceae strain O3.65, Candidatus Tritonibacter horizontis.</title>
        <authorList>
            <person name="Poehlein A."/>
            <person name="Giebel H.A."/>
            <person name="Voget S."/>
            <person name="Brinkhoff T."/>
        </authorList>
    </citation>
    <scope>NUCLEOTIDE SEQUENCE [LARGE SCALE GENOMIC DNA]</scope>
    <source>
        <strain evidence="8 9">O3.65</strain>
    </source>
</reference>
<evidence type="ECO:0000259" key="7">
    <source>
        <dbReference type="Pfam" id="PF08281"/>
    </source>
</evidence>
<evidence type="ECO:0000256" key="3">
    <source>
        <dbReference type="ARBA" id="ARBA00023082"/>
    </source>
</evidence>
<dbReference type="PATRIC" id="fig|1768241.3.peg.2283"/>
<dbReference type="Proteomes" id="UP000068382">
    <property type="component" value="Unassembled WGS sequence"/>
</dbReference>
<dbReference type="GO" id="GO:0016987">
    <property type="term" value="F:sigma factor activity"/>
    <property type="evidence" value="ECO:0007669"/>
    <property type="project" value="UniProtKB-KW"/>
</dbReference>
<keyword evidence="3" id="KW-0731">Sigma factor</keyword>
<feature type="compositionally biased region" description="Low complexity" evidence="5">
    <location>
        <begin position="29"/>
        <end position="48"/>
    </location>
</feature>
<proteinExistence type="inferred from homology"/>
<keyword evidence="4" id="KW-0804">Transcription</keyword>
<dbReference type="InterPro" id="IPR013249">
    <property type="entry name" value="RNA_pol_sigma70_r4_t2"/>
</dbReference>
<dbReference type="SUPFAM" id="SSF88946">
    <property type="entry name" value="Sigma2 domain of RNA polymerase sigma factors"/>
    <property type="match status" value="1"/>
</dbReference>
<dbReference type="Gene3D" id="1.10.10.10">
    <property type="entry name" value="Winged helix-like DNA-binding domain superfamily/Winged helix DNA-binding domain"/>
    <property type="match status" value="1"/>
</dbReference>
<dbReference type="InterPro" id="IPR013325">
    <property type="entry name" value="RNA_pol_sigma_r2"/>
</dbReference>
<dbReference type="InterPro" id="IPR014284">
    <property type="entry name" value="RNA_pol_sigma-70_dom"/>
</dbReference>
<dbReference type="PANTHER" id="PTHR43133">
    <property type="entry name" value="RNA POLYMERASE ECF-TYPE SIGMA FACTO"/>
    <property type="match status" value="1"/>
</dbReference>
<dbReference type="AlphaFoldDB" id="A0A132BXY3"/>
<dbReference type="PANTHER" id="PTHR43133:SF62">
    <property type="entry name" value="RNA POLYMERASE SIGMA FACTOR SIGZ"/>
    <property type="match status" value="1"/>
</dbReference>
<name>A0A132BXY3_9RHOB</name>
<comment type="similarity">
    <text evidence="1">Belongs to the sigma-70 factor family. ECF subfamily.</text>
</comment>
<dbReference type="GO" id="GO:0003677">
    <property type="term" value="F:DNA binding"/>
    <property type="evidence" value="ECO:0007669"/>
    <property type="project" value="InterPro"/>
</dbReference>
<accession>A0A132BXY3</accession>
<dbReference type="InterPro" id="IPR007627">
    <property type="entry name" value="RNA_pol_sigma70_r2"/>
</dbReference>
<feature type="domain" description="RNA polymerase sigma factor 70 region 4 type 2" evidence="7">
    <location>
        <begin position="176"/>
        <end position="225"/>
    </location>
</feature>
<evidence type="ECO:0000256" key="5">
    <source>
        <dbReference type="SAM" id="MobiDB-lite"/>
    </source>
</evidence>
<evidence type="ECO:0000259" key="6">
    <source>
        <dbReference type="Pfam" id="PF04542"/>
    </source>
</evidence>
<evidence type="ECO:0000313" key="8">
    <source>
        <dbReference type="EMBL" id="KUP92912.1"/>
    </source>
</evidence>
<evidence type="ECO:0000256" key="4">
    <source>
        <dbReference type="ARBA" id="ARBA00023163"/>
    </source>
</evidence>
<evidence type="ECO:0000256" key="1">
    <source>
        <dbReference type="ARBA" id="ARBA00010641"/>
    </source>
</evidence>
<dbReference type="SUPFAM" id="SSF88659">
    <property type="entry name" value="Sigma3 and sigma4 domains of RNA polymerase sigma factors"/>
    <property type="match status" value="1"/>
</dbReference>
<dbReference type="GO" id="GO:0006352">
    <property type="term" value="P:DNA-templated transcription initiation"/>
    <property type="evidence" value="ECO:0007669"/>
    <property type="project" value="InterPro"/>
</dbReference>
<gene>
    <name evidence="8" type="primary">sigK_1</name>
    <name evidence="8" type="ORF">TRIHO_21700</name>
</gene>
<dbReference type="InterPro" id="IPR039425">
    <property type="entry name" value="RNA_pol_sigma-70-like"/>
</dbReference>
<feature type="compositionally biased region" description="Polar residues" evidence="5">
    <location>
        <begin position="9"/>
        <end position="25"/>
    </location>
</feature>
<dbReference type="EMBL" id="LPUY01000064">
    <property type="protein sequence ID" value="KUP92912.1"/>
    <property type="molecule type" value="Genomic_DNA"/>
</dbReference>
<protein>
    <submittedName>
        <fullName evidence="8">ECF RNA polymerase sigma factor SigK</fullName>
    </submittedName>
</protein>
<dbReference type="NCBIfam" id="TIGR02937">
    <property type="entry name" value="sigma70-ECF"/>
    <property type="match status" value="1"/>
</dbReference>